<evidence type="ECO:0000256" key="5">
    <source>
        <dbReference type="ARBA" id="ARBA00011738"/>
    </source>
</evidence>
<accession>A0A345Y579</accession>
<feature type="active site" description="Proton acceptor" evidence="16">
    <location>
        <position position="95"/>
    </location>
</feature>
<evidence type="ECO:0000256" key="3">
    <source>
        <dbReference type="ARBA" id="ARBA00004496"/>
    </source>
</evidence>
<evidence type="ECO:0000256" key="1">
    <source>
        <dbReference type="ARBA" id="ARBA00001206"/>
    </source>
</evidence>
<dbReference type="UniPathway" id="UPA00241">
    <property type="reaction ID" value="UER00352"/>
</dbReference>
<feature type="binding site" evidence="16">
    <location>
        <position position="169"/>
    </location>
    <ligand>
        <name>substrate</name>
    </ligand>
</feature>
<dbReference type="GO" id="GO:0005524">
    <property type="term" value="F:ATP binding"/>
    <property type="evidence" value="ECO:0007669"/>
    <property type="project" value="UniProtKB-UniRule"/>
</dbReference>
<dbReference type="Gene3D" id="3.30.420.40">
    <property type="match status" value="2"/>
</dbReference>
<dbReference type="NCBIfam" id="TIGR00671">
    <property type="entry name" value="baf"/>
    <property type="match status" value="1"/>
</dbReference>
<dbReference type="EMBL" id="CP031337">
    <property type="protein sequence ID" value="AXK39081.1"/>
    <property type="molecule type" value="Genomic_DNA"/>
</dbReference>
<comment type="cofactor">
    <cofactor evidence="16">
        <name>NH4(+)</name>
        <dbReference type="ChEBI" id="CHEBI:28938"/>
    </cofactor>
    <cofactor evidence="16">
        <name>K(+)</name>
        <dbReference type="ChEBI" id="CHEBI:29103"/>
    </cofactor>
    <text evidence="16">A monovalent cation. Ammonium or potassium.</text>
</comment>
<reference evidence="17 18" key="1">
    <citation type="submission" date="2018-07" db="EMBL/GenBank/DDBJ databases">
        <title>Crenobacter cavernae sp. nov., isolated from a karst cave.</title>
        <authorList>
            <person name="Zhu H."/>
        </authorList>
    </citation>
    <scope>NUCLEOTIDE SEQUENCE [LARGE SCALE GENOMIC DNA]</scope>
    <source>
        <strain evidence="17 18">K1W11S-77</strain>
    </source>
</reference>
<evidence type="ECO:0000256" key="16">
    <source>
        <dbReference type="HAMAP-Rule" id="MF_01274"/>
    </source>
</evidence>
<dbReference type="KEGG" id="ccah:DWG20_06330"/>
<dbReference type="InterPro" id="IPR004619">
    <property type="entry name" value="Type_III_PanK"/>
</dbReference>
<dbReference type="GO" id="GO:0005737">
    <property type="term" value="C:cytoplasm"/>
    <property type="evidence" value="ECO:0007669"/>
    <property type="project" value="UniProtKB-SubCell"/>
</dbReference>
<keyword evidence="9 16" id="KW-0547">Nucleotide-binding</keyword>
<evidence type="ECO:0000256" key="2">
    <source>
        <dbReference type="ARBA" id="ARBA00001958"/>
    </source>
</evidence>
<evidence type="ECO:0000313" key="17">
    <source>
        <dbReference type="EMBL" id="AXK39081.1"/>
    </source>
</evidence>
<dbReference type="Proteomes" id="UP000254537">
    <property type="component" value="Chromosome"/>
</dbReference>
<comment type="cofactor">
    <cofactor evidence="2">
        <name>K(+)</name>
        <dbReference type="ChEBI" id="CHEBI:29103"/>
    </cofactor>
</comment>
<dbReference type="HAMAP" id="MF_01274">
    <property type="entry name" value="Pantothen_kinase_3"/>
    <property type="match status" value="1"/>
</dbReference>
<dbReference type="PANTHER" id="PTHR34265:SF1">
    <property type="entry name" value="TYPE III PANTOTHENATE KINASE"/>
    <property type="match status" value="1"/>
</dbReference>
<keyword evidence="11 16" id="KW-0067">ATP-binding</keyword>
<keyword evidence="12 16" id="KW-0630">Potassium</keyword>
<evidence type="ECO:0000256" key="8">
    <source>
        <dbReference type="ARBA" id="ARBA00022679"/>
    </source>
</evidence>
<dbReference type="RefSeq" id="WP_115433016.1">
    <property type="nucleotide sequence ID" value="NZ_CP031337.1"/>
</dbReference>
<gene>
    <name evidence="16" type="primary">coaX</name>
    <name evidence="17" type="ORF">DWG20_06330</name>
</gene>
<dbReference type="GO" id="GO:0004594">
    <property type="term" value="F:pantothenate kinase activity"/>
    <property type="evidence" value="ECO:0007669"/>
    <property type="project" value="UniProtKB-UniRule"/>
</dbReference>
<proteinExistence type="inferred from homology"/>
<dbReference type="PANTHER" id="PTHR34265">
    <property type="entry name" value="TYPE III PANTOTHENATE KINASE"/>
    <property type="match status" value="1"/>
</dbReference>
<comment type="pathway">
    <text evidence="4 16">Cofactor biosynthesis; coenzyme A biosynthesis; CoA from (R)-pantothenate: step 1/5.</text>
</comment>
<dbReference type="AlphaFoldDB" id="A0A345Y579"/>
<dbReference type="OrthoDB" id="9807064at2"/>
<comment type="subcellular location">
    <subcellularLocation>
        <location evidence="3 16">Cytoplasm</location>
    </subcellularLocation>
</comment>
<sequence>MKLLIDAGNSRVKWALCEQGRIVEQGALLHAELPSLAERWATHPVTEAWGACVAGAQVKAGLEAASRHPIHWVTSEAARGGVRNYYRNVAEQGVDRWLAVLGARALHPGSDLVIALAGTALTVEALTADGDYLGGAILPGARLMLGALSHNTAQLKREPGAWHEFPDNTPDALATGVWDALAGAVERMRSRLAEQTGRPSPRLLISGGDAPMLADCLTGPADLVDNLVLLGLMSVADCR</sequence>
<evidence type="ECO:0000256" key="6">
    <source>
        <dbReference type="ARBA" id="ARBA00012102"/>
    </source>
</evidence>
<dbReference type="EC" id="2.7.1.33" evidence="6 16"/>
<dbReference type="Pfam" id="PF03309">
    <property type="entry name" value="Pan_kinase"/>
    <property type="match status" value="1"/>
</dbReference>
<evidence type="ECO:0000256" key="14">
    <source>
        <dbReference type="ARBA" id="ARBA00038036"/>
    </source>
</evidence>
<evidence type="ECO:0000256" key="15">
    <source>
        <dbReference type="ARBA" id="ARBA00040883"/>
    </source>
</evidence>
<dbReference type="GO" id="GO:0015937">
    <property type="term" value="P:coenzyme A biosynthetic process"/>
    <property type="evidence" value="ECO:0007669"/>
    <property type="project" value="UniProtKB-UniRule"/>
</dbReference>
<name>A0A345Y579_9NEIS</name>
<evidence type="ECO:0000256" key="10">
    <source>
        <dbReference type="ARBA" id="ARBA00022777"/>
    </source>
</evidence>
<feature type="binding site" evidence="16">
    <location>
        <begin position="6"/>
        <end position="13"/>
    </location>
    <ligand>
        <name>ATP</name>
        <dbReference type="ChEBI" id="CHEBI:30616"/>
    </ligand>
</feature>
<feature type="binding site" evidence="16">
    <location>
        <begin position="93"/>
        <end position="96"/>
    </location>
    <ligand>
        <name>substrate</name>
    </ligand>
</feature>
<evidence type="ECO:0000256" key="7">
    <source>
        <dbReference type="ARBA" id="ARBA00022490"/>
    </source>
</evidence>
<evidence type="ECO:0000256" key="9">
    <source>
        <dbReference type="ARBA" id="ARBA00022741"/>
    </source>
</evidence>
<comment type="catalytic activity">
    <reaction evidence="1 16">
        <text>(R)-pantothenate + ATP = (R)-4'-phosphopantothenate + ADP + H(+)</text>
        <dbReference type="Rhea" id="RHEA:16373"/>
        <dbReference type="ChEBI" id="CHEBI:10986"/>
        <dbReference type="ChEBI" id="CHEBI:15378"/>
        <dbReference type="ChEBI" id="CHEBI:29032"/>
        <dbReference type="ChEBI" id="CHEBI:30616"/>
        <dbReference type="ChEBI" id="CHEBI:456216"/>
        <dbReference type="EC" id="2.7.1.33"/>
    </reaction>
</comment>
<keyword evidence="13 16" id="KW-0173">Coenzyme A biosynthesis</keyword>
<dbReference type="SUPFAM" id="SSF53067">
    <property type="entry name" value="Actin-like ATPase domain"/>
    <property type="match status" value="2"/>
</dbReference>
<keyword evidence="7 16" id="KW-0963">Cytoplasm</keyword>
<feature type="binding site" evidence="16">
    <location>
        <position position="119"/>
    </location>
    <ligand>
        <name>ATP</name>
        <dbReference type="ChEBI" id="CHEBI:30616"/>
    </ligand>
</feature>
<evidence type="ECO:0000256" key="11">
    <source>
        <dbReference type="ARBA" id="ARBA00022840"/>
    </source>
</evidence>
<evidence type="ECO:0000313" key="18">
    <source>
        <dbReference type="Proteomes" id="UP000254537"/>
    </source>
</evidence>
<evidence type="ECO:0000256" key="4">
    <source>
        <dbReference type="ARBA" id="ARBA00005225"/>
    </source>
</evidence>
<keyword evidence="10 16" id="KW-0418">Kinase</keyword>
<keyword evidence="8 16" id="KW-0808">Transferase</keyword>
<comment type="caution">
    <text evidence="16">Lacks conserved residue(s) required for the propagation of feature annotation.</text>
</comment>
<organism evidence="17 18">
    <name type="scientific">Crenobacter cavernae</name>
    <dbReference type="NCBI Taxonomy" id="2290923"/>
    <lineage>
        <taxon>Bacteria</taxon>
        <taxon>Pseudomonadati</taxon>
        <taxon>Pseudomonadota</taxon>
        <taxon>Betaproteobacteria</taxon>
        <taxon>Neisseriales</taxon>
        <taxon>Neisseriaceae</taxon>
        <taxon>Crenobacter</taxon>
    </lineage>
</organism>
<dbReference type="InterPro" id="IPR043129">
    <property type="entry name" value="ATPase_NBD"/>
</dbReference>
<evidence type="ECO:0000256" key="12">
    <source>
        <dbReference type="ARBA" id="ARBA00022958"/>
    </source>
</evidence>
<dbReference type="CDD" id="cd24015">
    <property type="entry name" value="ASKHA_NBD_PanK-III"/>
    <property type="match status" value="1"/>
</dbReference>
<feature type="binding site" evidence="16">
    <location>
        <position position="86"/>
    </location>
    <ligand>
        <name>substrate</name>
    </ligand>
</feature>
<comment type="similarity">
    <text evidence="14 16">Belongs to the type III pantothenate kinase family.</text>
</comment>
<evidence type="ECO:0000256" key="13">
    <source>
        <dbReference type="ARBA" id="ARBA00022993"/>
    </source>
</evidence>
<comment type="function">
    <text evidence="16">Catalyzes the phosphorylation of pantothenate (Pan), the first step in CoA biosynthesis.</text>
</comment>
<comment type="subunit">
    <text evidence="5 16">Homodimer.</text>
</comment>
<protein>
    <recommendedName>
        <fullName evidence="15 16">Type III pantothenate kinase</fullName>
        <ecNumber evidence="6 16">2.7.1.33</ecNumber>
    </recommendedName>
    <alternativeName>
        <fullName evidence="16">PanK-III</fullName>
    </alternativeName>
    <alternativeName>
        <fullName evidence="16">Pantothenic acid kinase</fullName>
    </alternativeName>
</protein>